<feature type="domain" description="Rad60/SUMO-like" evidence="2">
    <location>
        <begin position="437"/>
        <end position="508"/>
    </location>
</feature>
<dbReference type="Gene3D" id="3.10.20.90">
    <property type="entry name" value="Phosphatidylinositol 3-kinase Catalytic Subunit, Chain A, domain 1"/>
    <property type="match status" value="1"/>
</dbReference>
<reference evidence="3" key="1">
    <citation type="submission" date="2014-12" db="EMBL/GenBank/DDBJ databases">
        <title>Genome Sequence of Valsa Canker Pathogens Uncovers a Specific Adaption of Colonization on Woody Bark.</title>
        <authorList>
            <person name="Yin Z."/>
            <person name="Liu H."/>
            <person name="Gao X."/>
            <person name="Li Z."/>
            <person name="Song N."/>
            <person name="Ke X."/>
            <person name="Dai Q."/>
            <person name="Wu Y."/>
            <person name="Sun Y."/>
            <person name="Xu J.-R."/>
            <person name="Kang Z.K."/>
            <person name="Wang L."/>
            <person name="Huang L."/>
        </authorList>
    </citation>
    <scope>NUCLEOTIDE SEQUENCE [LARGE SCALE GENOMIC DNA]</scope>
    <source>
        <strain evidence="3">03-8</strain>
    </source>
</reference>
<feature type="compositionally biased region" description="Basic and acidic residues" evidence="1">
    <location>
        <begin position="63"/>
        <end position="89"/>
    </location>
</feature>
<feature type="compositionally biased region" description="Low complexity" evidence="1">
    <location>
        <begin position="125"/>
        <end position="138"/>
    </location>
</feature>
<feature type="region of interest" description="Disordered" evidence="1">
    <location>
        <begin position="1"/>
        <end position="245"/>
    </location>
</feature>
<dbReference type="SUPFAM" id="SSF54236">
    <property type="entry name" value="Ubiquitin-like"/>
    <property type="match status" value="1"/>
</dbReference>
<dbReference type="Pfam" id="PF11976">
    <property type="entry name" value="Rad60-SLD"/>
    <property type="match status" value="1"/>
</dbReference>
<evidence type="ECO:0000313" key="3">
    <source>
        <dbReference type="EMBL" id="KUI68904.1"/>
    </source>
</evidence>
<feature type="compositionally biased region" description="Polar residues" evidence="1">
    <location>
        <begin position="159"/>
        <end position="175"/>
    </location>
</feature>
<organism evidence="3 4">
    <name type="scientific">Cytospora mali</name>
    <name type="common">Apple Valsa canker fungus</name>
    <name type="synonym">Valsa mali</name>
    <dbReference type="NCBI Taxonomy" id="578113"/>
    <lineage>
        <taxon>Eukaryota</taxon>
        <taxon>Fungi</taxon>
        <taxon>Dikarya</taxon>
        <taxon>Ascomycota</taxon>
        <taxon>Pezizomycotina</taxon>
        <taxon>Sordariomycetes</taxon>
        <taxon>Sordariomycetidae</taxon>
        <taxon>Diaporthales</taxon>
        <taxon>Cytosporaceae</taxon>
        <taxon>Cytospora</taxon>
    </lineage>
</organism>
<sequence length="509" mass="56928">MADTITTPAKAPKKKKTLAFLKSAPKPAPSIGIEENGSDKKDEDDDALDLFRRSKSFFPIVVKEQESPRDETPKHERGDDGKQNSDRSTHSPSPRSAKRRKLSSTARNVKLWDSPEDLYGPATPPRRVSTSPSPSPQRSNKKQAAPPSARSKGKEKVQLVQSDQFPTPSRSNSHRPSADEVVAKDEDDLEHATPNEHAVTTRSSTRGREDVSIPFKKEEPSPGPITLEDSDDELMETASPPKEDDPFAFFVQRALERENAAKAAVEAAAAARSTEEIDSPDGATPKSREPTIDAKIFVFSRLSKYPEIGVFGAKRGLHQNLGVIRRTYITWMRKKGKIVPEEDESNIFLTWKGRRIYDSSTGISLGWSPSASGEFRTAARTPGFTRGGVLLEAWTQEDLDNELAAQEIQKRMDRGELVDDFPDDQPEDEQPEPAAKIRISLQEKDKEPVKMSVQGDYEVRLVIGAYRKMRKIPDDREIKLRYEGEWLEGAVTIEQADIEDYCTVEVYIK</sequence>
<dbReference type="AlphaFoldDB" id="A0A194VXG1"/>
<dbReference type="Proteomes" id="UP000078559">
    <property type="component" value="Chromosome 4"/>
</dbReference>
<feature type="compositionally biased region" description="Low complexity" evidence="1">
    <location>
        <begin position="1"/>
        <end position="10"/>
    </location>
</feature>
<feature type="compositionally biased region" description="Basic and acidic residues" evidence="1">
    <location>
        <begin position="176"/>
        <end position="194"/>
    </location>
</feature>
<evidence type="ECO:0000313" key="4">
    <source>
        <dbReference type="Proteomes" id="UP000078559"/>
    </source>
</evidence>
<proteinExistence type="predicted"/>
<accession>A0A194VXG1</accession>
<gene>
    <name evidence="3" type="ORF">VM1G_03721</name>
</gene>
<dbReference type="EMBL" id="CM003101">
    <property type="protein sequence ID" value="KUI68904.1"/>
    <property type="molecule type" value="Genomic_DNA"/>
</dbReference>
<evidence type="ECO:0000256" key="1">
    <source>
        <dbReference type="SAM" id="MobiDB-lite"/>
    </source>
</evidence>
<dbReference type="InterPro" id="IPR029071">
    <property type="entry name" value="Ubiquitin-like_domsf"/>
</dbReference>
<feature type="compositionally biased region" description="Basic and acidic residues" evidence="1">
    <location>
        <begin position="206"/>
        <end position="220"/>
    </location>
</feature>
<protein>
    <recommendedName>
        <fullName evidence="2">Rad60/SUMO-like domain-containing protein</fullName>
    </recommendedName>
</protein>
<dbReference type="OrthoDB" id="3365399at2759"/>
<dbReference type="InterPro" id="IPR022617">
    <property type="entry name" value="Rad60/SUMO-like_dom"/>
</dbReference>
<evidence type="ECO:0000259" key="2">
    <source>
        <dbReference type="Pfam" id="PF11976"/>
    </source>
</evidence>
<keyword evidence="4" id="KW-1185">Reference proteome</keyword>
<name>A0A194VXG1_CYTMA</name>